<evidence type="ECO:0000313" key="2">
    <source>
        <dbReference type="EMBL" id="QNO50118.1"/>
    </source>
</evidence>
<organism evidence="2">
    <name type="scientific">Candidatus Methanogaster sp. ANME-2c ERB4</name>
    <dbReference type="NCBI Taxonomy" id="2759911"/>
    <lineage>
        <taxon>Archaea</taxon>
        <taxon>Methanobacteriati</taxon>
        <taxon>Methanobacteriota</taxon>
        <taxon>Stenosarchaea group</taxon>
        <taxon>Methanomicrobia</taxon>
        <taxon>Methanosarcinales</taxon>
        <taxon>ANME-2 cluster</taxon>
        <taxon>Candidatus Methanogasteraceae</taxon>
        <taxon>Candidatus Methanogaster</taxon>
    </lineage>
</organism>
<protein>
    <submittedName>
        <fullName evidence="2">Uncharacterized protein</fullName>
    </submittedName>
</protein>
<name>A0A7G9YQ34_9EURY</name>
<reference evidence="2" key="1">
    <citation type="submission" date="2020-06" db="EMBL/GenBank/DDBJ databases">
        <title>Unique genomic features of the anaerobic methanotrophic archaea.</title>
        <authorList>
            <person name="Chadwick G.L."/>
            <person name="Skennerton C.T."/>
            <person name="Laso-Perez R."/>
            <person name="Leu A.O."/>
            <person name="Speth D.R."/>
            <person name="Yu H."/>
            <person name="Morgan-Lang C."/>
            <person name="Hatzenpichler R."/>
            <person name="Goudeau D."/>
            <person name="Malmstrom R."/>
            <person name="Brazelton W.J."/>
            <person name="Woyke T."/>
            <person name="Hallam S.J."/>
            <person name="Tyson G.W."/>
            <person name="Wegener G."/>
            <person name="Boetius A."/>
            <person name="Orphan V."/>
        </authorList>
    </citation>
    <scope>NUCLEOTIDE SEQUENCE</scope>
</reference>
<dbReference type="AlphaFoldDB" id="A0A7G9YQ34"/>
<gene>
    <name evidence="1" type="ORF">DMFPCFDI_00009</name>
    <name evidence="2" type="ORF">GDOAKEED_00022</name>
</gene>
<sequence>MESRITEDFRIKFEKWNYNKEMFILNGTINPKVVMAIDMEGFAKNLKSFSEPGFRVSAIGILENFQDLAGDGYETNLEENLDVIDSNVLIDGYTDAIIYNGAG</sequence>
<accession>A0A7G9YQ34</accession>
<evidence type="ECO:0000313" key="1">
    <source>
        <dbReference type="EMBL" id="QNO49766.1"/>
    </source>
</evidence>
<dbReference type="EMBL" id="MT631396">
    <property type="protein sequence ID" value="QNO49766.1"/>
    <property type="molecule type" value="Genomic_DNA"/>
</dbReference>
<proteinExistence type="predicted"/>
<dbReference type="EMBL" id="MT631405">
    <property type="protein sequence ID" value="QNO50118.1"/>
    <property type="molecule type" value="Genomic_DNA"/>
</dbReference>